<dbReference type="InterPro" id="IPR006935">
    <property type="entry name" value="Helicase/UvrB_N"/>
</dbReference>
<dbReference type="Proteomes" id="UP000192320">
    <property type="component" value="Unassembled WGS sequence"/>
</dbReference>
<dbReference type="SMART" id="SM00487">
    <property type="entry name" value="DEXDc"/>
    <property type="match status" value="1"/>
</dbReference>
<name>A0A7I7R9G7_9MYCO</name>
<sequence length="832" mass="92516">MRYTLKDYQLSSSTEIVKALRRAGAAWEADNDDYWSVILSAPTGAGKTVIAASVIETLFDGSSTFAEDPLATVLWVTDDPALNEQTKRNMLQASSVLGPSRLITIDSGFDEPVFGARQVYFLNIQKLARSNPLSRGNTNGRTYSLWSTISNTITSNGSHFYVVIDEAHRGMRNEGDRRTIVSRIINGQTGINPPAPTVWGISATPERFMAAIERWEVERTNKPVTVPLEDVRASGLLKDKIILDNPSAGQAEGDTTLTRAAVKQTLQFEEDWNKYALAQNEPPVLPVLVVQVPNTPSDGEMSEILGAVFGAWEGLKDRNVVNTFGEHTAISVAGHTIGYMAPQDIQDDLDVRVVLCKDAISTGWDCPRAEVLVSMRRAQDYTYIAQLIGRMVRTPLARRIATDQSLNDVHCYLPRFDSQQVQEIVTRFAEGRSDEPPVEVVTNAVRVWRNETLLPELFDMTQALPTYVVPGKIYRSQISRLTTLATLLSGDHIVEDALAQVRMQLNGVLAIQRQGLESDGTFEKALQRLRSLRVERSYALLAAESMDDLPPEVLYDMDRDDNNIEDLYRVAKRKLPEGVASSYWNDLVISQGDDDYDPIEAKAVTAALALHPEVIEAVEAAAEHQVRTWLRVHQPSISKLPDARKVVYEPVKRETREPELSDLVLPETKVVSDADERWAKHLLCDEKGEFPSALKGWERKVLVRELADNDLIGWYRNPTGGSSSLRVPYRSTQFDRAMYPDFILFHRTDEGVKASIVDPHGFHLSDASAKLKGLARYAEVHEAKFGRIEAVAEIDGVLLALDLRSAAIRGAIREVGEGGVRALFEGHAGRYS</sequence>
<gene>
    <name evidence="1" type="ORF">BST33_09115</name>
</gene>
<dbReference type="GO" id="GO:0003677">
    <property type="term" value="F:DNA binding"/>
    <property type="evidence" value="ECO:0007669"/>
    <property type="project" value="InterPro"/>
</dbReference>
<dbReference type="InterPro" id="IPR014001">
    <property type="entry name" value="Helicase_ATP-bd"/>
</dbReference>
<comment type="caution">
    <text evidence="1">The sequence shown here is derived from an EMBL/GenBank/DDBJ whole genome shotgun (WGS) entry which is preliminary data.</text>
</comment>
<dbReference type="InterPro" id="IPR027417">
    <property type="entry name" value="P-loop_NTPase"/>
</dbReference>
<dbReference type="GO" id="GO:0016787">
    <property type="term" value="F:hydrolase activity"/>
    <property type="evidence" value="ECO:0007669"/>
    <property type="project" value="InterPro"/>
</dbReference>
<accession>A0A7I7R9G7</accession>
<dbReference type="Pfam" id="PF04851">
    <property type="entry name" value="ResIII"/>
    <property type="match status" value="1"/>
</dbReference>
<evidence type="ECO:0000313" key="2">
    <source>
        <dbReference type="Proteomes" id="UP000192320"/>
    </source>
</evidence>
<dbReference type="AlphaFoldDB" id="A0A7I7R9G7"/>
<dbReference type="PANTHER" id="PTHR47396">
    <property type="entry name" value="TYPE I RESTRICTION ENZYME ECOKI R PROTEIN"/>
    <property type="match status" value="1"/>
</dbReference>
<organism evidence="1 2">
    <name type="scientific">Mycolicibacter minnesotensis</name>
    <dbReference type="NCBI Taxonomy" id="1118379"/>
    <lineage>
        <taxon>Bacteria</taxon>
        <taxon>Bacillati</taxon>
        <taxon>Actinomycetota</taxon>
        <taxon>Actinomycetes</taxon>
        <taxon>Mycobacteriales</taxon>
        <taxon>Mycobacteriaceae</taxon>
        <taxon>Mycolicibacter</taxon>
    </lineage>
</organism>
<dbReference type="GO" id="GO:0005829">
    <property type="term" value="C:cytosol"/>
    <property type="evidence" value="ECO:0007669"/>
    <property type="project" value="TreeGrafter"/>
</dbReference>
<dbReference type="SUPFAM" id="SSF52540">
    <property type="entry name" value="P-loop containing nucleoside triphosphate hydrolases"/>
    <property type="match status" value="2"/>
</dbReference>
<dbReference type="Gene3D" id="3.40.50.300">
    <property type="entry name" value="P-loop containing nucleotide triphosphate hydrolases"/>
    <property type="match status" value="2"/>
</dbReference>
<proteinExistence type="predicted"/>
<dbReference type="OrthoDB" id="9804145at2"/>
<keyword evidence="2" id="KW-1185">Reference proteome</keyword>
<evidence type="ECO:0000313" key="1">
    <source>
        <dbReference type="EMBL" id="ORB01330.1"/>
    </source>
</evidence>
<dbReference type="EMBL" id="MVHZ01000007">
    <property type="protein sequence ID" value="ORB01330.1"/>
    <property type="molecule type" value="Genomic_DNA"/>
</dbReference>
<dbReference type="InterPro" id="IPR050742">
    <property type="entry name" value="Helicase_Restrict-Modif_Enz"/>
</dbReference>
<dbReference type="PANTHER" id="PTHR47396:SF1">
    <property type="entry name" value="ATP-DEPENDENT HELICASE IRC3-RELATED"/>
    <property type="match status" value="1"/>
</dbReference>
<dbReference type="GO" id="GO:0005524">
    <property type="term" value="F:ATP binding"/>
    <property type="evidence" value="ECO:0007669"/>
    <property type="project" value="InterPro"/>
</dbReference>
<protein>
    <submittedName>
        <fullName evidence="1">Uncharacterized protein</fullName>
    </submittedName>
</protein>
<reference evidence="1 2" key="1">
    <citation type="submission" date="2017-02" db="EMBL/GenBank/DDBJ databases">
        <title>The new phylogeny of genus Mycobacterium.</title>
        <authorList>
            <person name="Tortoli E."/>
            <person name="Trovato A."/>
            <person name="Cirillo D.M."/>
        </authorList>
    </citation>
    <scope>NUCLEOTIDE SEQUENCE [LARGE SCALE GENOMIC DNA]</scope>
    <source>
        <strain evidence="1 2">DSM 45633</strain>
    </source>
</reference>
<dbReference type="RefSeq" id="WP_083025127.1">
    <property type="nucleotide sequence ID" value="NZ_AP022589.1"/>
</dbReference>
<dbReference type="REBASE" id="374399">
    <property type="entry name" value="Mmi17932ORF33780P"/>
</dbReference>